<feature type="transmembrane region" description="Helical" evidence="1">
    <location>
        <begin position="203"/>
        <end position="223"/>
    </location>
</feature>
<feature type="transmembrane region" description="Helical" evidence="1">
    <location>
        <begin position="313"/>
        <end position="333"/>
    </location>
</feature>
<evidence type="ECO:0000256" key="1">
    <source>
        <dbReference type="SAM" id="Phobius"/>
    </source>
</evidence>
<feature type="transmembrane region" description="Helical" evidence="1">
    <location>
        <begin position="340"/>
        <end position="358"/>
    </location>
</feature>
<feature type="transmembrane region" description="Helical" evidence="1">
    <location>
        <begin position="285"/>
        <end position="301"/>
    </location>
</feature>
<reference evidence="2" key="1">
    <citation type="submission" date="2022-12" db="EMBL/GenBank/DDBJ databases">
        <title>Polyphasic identification of a Novel Hot-Spring Cyanobacterium Ocullathermofonsia sinensis gen nov. sp. nov. and Genomic Insights on its Adaptations to the Thermal Habitat.</title>
        <authorList>
            <person name="Daroch M."/>
            <person name="Tang J."/>
            <person name="Jiang Y."/>
        </authorList>
    </citation>
    <scope>NUCLEOTIDE SEQUENCE</scope>
    <source>
        <strain evidence="2">PKUAC-SCTA174</strain>
    </source>
</reference>
<feature type="transmembrane region" description="Helical" evidence="1">
    <location>
        <begin position="12"/>
        <end position="30"/>
    </location>
</feature>
<evidence type="ECO:0000313" key="2">
    <source>
        <dbReference type="EMBL" id="WAL58462.1"/>
    </source>
</evidence>
<dbReference type="Proteomes" id="UP001163152">
    <property type="component" value="Chromosome"/>
</dbReference>
<name>A0A9E8Z8W4_9CYAN</name>
<organism evidence="2 3">
    <name type="scientific">Thermocoleostomius sinensis A174</name>
    <dbReference type="NCBI Taxonomy" id="2016057"/>
    <lineage>
        <taxon>Bacteria</taxon>
        <taxon>Bacillati</taxon>
        <taxon>Cyanobacteriota</taxon>
        <taxon>Cyanophyceae</taxon>
        <taxon>Oculatellales</taxon>
        <taxon>Oculatellaceae</taxon>
        <taxon>Thermocoleostomius</taxon>
    </lineage>
</organism>
<protein>
    <submittedName>
        <fullName evidence="2">Uncharacterized protein</fullName>
    </submittedName>
</protein>
<feature type="transmembrane region" description="Helical" evidence="1">
    <location>
        <begin position="82"/>
        <end position="106"/>
    </location>
</feature>
<proteinExistence type="predicted"/>
<keyword evidence="3" id="KW-1185">Reference proteome</keyword>
<feature type="transmembrane region" description="Helical" evidence="1">
    <location>
        <begin position="159"/>
        <end position="183"/>
    </location>
</feature>
<dbReference type="RefSeq" id="WP_268607879.1">
    <property type="nucleotide sequence ID" value="NZ_CP113797.1"/>
</dbReference>
<dbReference type="KEGG" id="tsin:OXH18_14850"/>
<evidence type="ECO:0000313" key="3">
    <source>
        <dbReference type="Proteomes" id="UP001163152"/>
    </source>
</evidence>
<dbReference type="EMBL" id="CP113797">
    <property type="protein sequence ID" value="WAL58462.1"/>
    <property type="molecule type" value="Genomic_DNA"/>
</dbReference>
<keyword evidence="1" id="KW-0812">Transmembrane</keyword>
<gene>
    <name evidence="2" type="ORF">OXH18_14850</name>
</gene>
<keyword evidence="1" id="KW-1133">Transmembrane helix</keyword>
<accession>A0A9E8Z8W4</accession>
<keyword evidence="1" id="KW-0472">Membrane</keyword>
<feature type="transmembrane region" description="Helical" evidence="1">
    <location>
        <begin position="243"/>
        <end position="264"/>
    </location>
</feature>
<dbReference type="AlphaFoldDB" id="A0A9E8Z8W4"/>
<feature type="transmembrane region" description="Helical" evidence="1">
    <location>
        <begin position="118"/>
        <end position="139"/>
    </location>
</feature>
<sequence length="393" mass="44537">MKLVYAIASKPRFCFVVLLAALYGGLLVYLEGLQFPLTWDEPHFWEVSLQFSHRLLPTIDQLQNYGALNTPLPFVIFGMLEYLFQGGVVVGRLLNVGLSLTIVWLIGTSHPIQKTTSLLAAIGLLIFPYYLLLSGYLYTDIMAAFFVFFGCWFYQRQQHGWSAVMFALAIATRQYMLAFPVAIATHEFLLTVKQTGLRPKFRWVAPLLASATIGGWILLFNGLTPASAISNTAIPVPTVQKQLWLVDLSASLYSLACLGIYFVIPEWILFDRQWKPHRFLREKNYVLAFVLLLLLIIFPPFQAHGLLIKVVNIMPAFILKLPMLYIPGLLAVIRFSRFNLGFWLVLINAGLMIKAYPWDKYLLPLLVVLWYFRSVNPAHLGAENSTNAPAEAE</sequence>